<evidence type="ECO:0000256" key="2">
    <source>
        <dbReference type="ARBA" id="ARBA00022516"/>
    </source>
</evidence>
<comment type="catalytic activity">
    <reaction evidence="10">
        <text>UDP-2-N,3-O-bis[(3R)-3-hydroxytetradecanoyl]-alpha-D-glucosamine + H2O = 2-N,3-O-bis[(3R)-3-hydroxytetradecanoyl]-alpha-D-glucosaminyl 1-phosphate + UMP + 2 H(+)</text>
        <dbReference type="Rhea" id="RHEA:25213"/>
        <dbReference type="ChEBI" id="CHEBI:15377"/>
        <dbReference type="ChEBI" id="CHEBI:15378"/>
        <dbReference type="ChEBI" id="CHEBI:57865"/>
        <dbReference type="ChEBI" id="CHEBI:57957"/>
        <dbReference type="ChEBI" id="CHEBI:78847"/>
        <dbReference type="EC" id="3.6.1.54"/>
    </reaction>
</comment>
<protein>
    <recommendedName>
        <fullName evidence="10">UDP-2,3-diacylglucosamine hydrolase</fullName>
        <ecNumber evidence="10">3.6.1.54</ecNumber>
    </recommendedName>
    <alternativeName>
        <fullName evidence="10">UDP-2,3-diacylglucosamine diphosphatase</fullName>
    </alternativeName>
</protein>
<evidence type="ECO:0000256" key="10">
    <source>
        <dbReference type="HAMAP-Rule" id="MF_00575"/>
    </source>
</evidence>
<keyword evidence="2 10" id="KW-0444">Lipid biosynthesis</keyword>
<feature type="binding site" evidence="10">
    <location>
        <position position="106"/>
    </location>
    <ligand>
        <name>substrate</name>
    </ligand>
</feature>
<keyword evidence="1 10" id="KW-1003">Cell membrane</keyword>
<dbReference type="Pfam" id="PF00149">
    <property type="entry name" value="Metallophos"/>
    <property type="match status" value="1"/>
</dbReference>
<evidence type="ECO:0000313" key="12">
    <source>
        <dbReference type="EMBL" id="NDY90640.1"/>
    </source>
</evidence>
<comment type="subcellular location">
    <subcellularLocation>
        <location evidence="10">Cell inner membrane</location>
        <topology evidence="10">Peripheral membrane protein</topology>
        <orientation evidence="10">Cytoplasmic side</orientation>
    </subcellularLocation>
</comment>
<dbReference type="GO" id="GO:0005737">
    <property type="term" value="C:cytoplasm"/>
    <property type="evidence" value="ECO:0007669"/>
    <property type="project" value="InterPro"/>
</dbReference>
<evidence type="ECO:0000256" key="8">
    <source>
        <dbReference type="ARBA" id="ARBA00023136"/>
    </source>
</evidence>
<keyword evidence="6 10" id="KW-0378">Hydrolase</keyword>
<evidence type="ECO:0000256" key="7">
    <source>
        <dbReference type="ARBA" id="ARBA00023098"/>
    </source>
</evidence>
<dbReference type="GO" id="GO:0019897">
    <property type="term" value="C:extrinsic component of plasma membrane"/>
    <property type="evidence" value="ECO:0007669"/>
    <property type="project" value="UniProtKB-UniRule"/>
</dbReference>
<evidence type="ECO:0000256" key="3">
    <source>
        <dbReference type="ARBA" id="ARBA00022519"/>
    </source>
</evidence>
<keyword evidence="13" id="KW-1185">Reference proteome</keyword>
<comment type="caution">
    <text evidence="12">The sequence shown here is derived from an EMBL/GenBank/DDBJ whole genome shotgun (WGS) entry which is preliminary data.</text>
</comment>
<comment type="pathway">
    <text evidence="10">Glycolipid biosynthesis; lipid IV(A) biosynthesis; lipid IV(A) from (3R)-3-hydroxytetradecanoyl-[acyl-carrier-protein] and UDP-N-acetyl-alpha-D-glucosamine: step 4/6.</text>
</comment>
<evidence type="ECO:0000256" key="9">
    <source>
        <dbReference type="ARBA" id="ARBA00023211"/>
    </source>
</evidence>
<gene>
    <name evidence="10" type="primary">lpxH</name>
    <name evidence="12" type="ORF">G3A44_05445</name>
</gene>
<comment type="caution">
    <text evidence="10">Lacks conserved residue(s) required for the propagation of feature annotation.</text>
</comment>
<proteinExistence type="inferred from homology"/>
<evidence type="ECO:0000313" key="13">
    <source>
        <dbReference type="Proteomes" id="UP000484255"/>
    </source>
</evidence>
<dbReference type="Gene3D" id="3.60.21.10">
    <property type="match status" value="1"/>
</dbReference>
<dbReference type="PANTHER" id="PTHR34990">
    <property type="entry name" value="UDP-2,3-DIACYLGLUCOSAMINE HYDROLASE-RELATED"/>
    <property type="match status" value="1"/>
</dbReference>
<dbReference type="HAMAP" id="MF_00575">
    <property type="entry name" value="LpxH"/>
    <property type="match status" value="1"/>
</dbReference>
<keyword evidence="7 10" id="KW-0443">Lipid metabolism</keyword>
<dbReference type="GO" id="GO:0030145">
    <property type="term" value="F:manganese ion binding"/>
    <property type="evidence" value="ECO:0007669"/>
    <property type="project" value="UniProtKB-UniRule"/>
</dbReference>
<dbReference type="AlphaFoldDB" id="A0A7C9THP5"/>
<keyword evidence="4 10" id="KW-0441">Lipid A biosynthesis</keyword>
<dbReference type="NCBIfam" id="NF003743">
    <property type="entry name" value="PRK05340.1"/>
    <property type="match status" value="1"/>
</dbReference>
<dbReference type="GO" id="GO:0008758">
    <property type="term" value="F:UDP-2,3-diacylglucosamine hydrolase activity"/>
    <property type="evidence" value="ECO:0007669"/>
    <property type="project" value="UniProtKB-UniRule"/>
</dbReference>
<feature type="domain" description="Calcineurin-like phosphoesterase" evidence="11">
    <location>
        <begin position="3"/>
        <end position="188"/>
    </location>
</feature>
<organism evidence="12 13">
    <name type="scientific">Ideonella livida</name>
    <dbReference type="NCBI Taxonomy" id="2707176"/>
    <lineage>
        <taxon>Bacteria</taxon>
        <taxon>Pseudomonadati</taxon>
        <taxon>Pseudomonadota</taxon>
        <taxon>Betaproteobacteria</taxon>
        <taxon>Burkholderiales</taxon>
        <taxon>Sphaerotilaceae</taxon>
        <taxon>Ideonella</taxon>
    </lineage>
</organism>
<feature type="binding site" evidence="10">
    <location>
        <position position="25"/>
    </location>
    <ligand>
        <name>Mn(2+)</name>
        <dbReference type="ChEBI" id="CHEBI:29035"/>
        <label>1</label>
    </ligand>
</feature>
<dbReference type="PANTHER" id="PTHR34990:SF1">
    <property type="entry name" value="UDP-2,3-DIACYLGLUCOSAMINE HYDROLASE"/>
    <property type="match status" value="1"/>
</dbReference>
<dbReference type="EC" id="3.6.1.54" evidence="10"/>
<dbReference type="InterPro" id="IPR043461">
    <property type="entry name" value="LpxH-like"/>
</dbReference>
<feature type="binding site" evidence="10">
    <location>
        <position position="25"/>
    </location>
    <ligand>
        <name>Mn(2+)</name>
        <dbReference type="ChEBI" id="CHEBI:29035"/>
        <label>2</label>
    </ligand>
</feature>
<dbReference type="InterPro" id="IPR029052">
    <property type="entry name" value="Metallo-depent_PP-like"/>
</dbReference>
<comment type="cofactor">
    <cofactor evidence="10">
        <name>Mn(2+)</name>
        <dbReference type="ChEBI" id="CHEBI:29035"/>
    </cofactor>
    <text evidence="10">Binds 2 Mn(2+) ions per subunit in a binuclear metal center.</text>
</comment>
<name>A0A7C9THP5_9BURK</name>
<evidence type="ECO:0000256" key="1">
    <source>
        <dbReference type="ARBA" id="ARBA00022475"/>
    </source>
</evidence>
<keyword evidence="3 10" id="KW-0997">Cell inner membrane</keyword>
<accession>A0A7C9THP5</accession>
<feature type="binding site" evidence="10">
    <location>
        <position position="184"/>
    </location>
    <ligand>
        <name>Mn(2+)</name>
        <dbReference type="ChEBI" id="CHEBI:29035"/>
        <label>2</label>
    </ligand>
</feature>
<comment type="function">
    <text evidence="10">Hydrolyzes the pyrophosphate bond of UDP-2,3-diacylglucosamine to yield 2,3-diacylglucosamine 1-phosphate (lipid X) and UMP by catalyzing the attack of water at the alpha-P atom. Involved in the biosynthesis of lipid A, a phosphorylated glycolipid that anchors the lipopolysaccharide to the outer membrane of the cell.</text>
</comment>
<feature type="binding site" evidence="10">
    <location>
        <position position="98"/>
    </location>
    <ligand>
        <name>Mn(2+)</name>
        <dbReference type="ChEBI" id="CHEBI:29035"/>
        <label>2</label>
    </ligand>
</feature>
<comment type="similarity">
    <text evidence="10">Belongs to the LpxH family.</text>
</comment>
<evidence type="ECO:0000259" key="11">
    <source>
        <dbReference type="Pfam" id="PF00149"/>
    </source>
</evidence>
<dbReference type="SUPFAM" id="SSF56300">
    <property type="entry name" value="Metallo-dependent phosphatases"/>
    <property type="match status" value="1"/>
</dbReference>
<reference evidence="12 13" key="1">
    <citation type="submission" date="2020-02" db="EMBL/GenBank/DDBJ databases">
        <title>Ideonella bacterium strain TBM-1.</title>
        <authorList>
            <person name="Chen W.-M."/>
        </authorList>
    </citation>
    <scope>NUCLEOTIDE SEQUENCE [LARGE SCALE GENOMIC DNA]</scope>
    <source>
        <strain evidence="12 13">TBM-1</strain>
    </source>
</reference>
<evidence type="ECO:0000256" key="6">
    <source>
        <dbReference type="ARBA" id="ARBA00022801"/>
    </source>
</evidence>
<dbReference type="Proteomes" id="UP000484255">
    <property type="component" value="Unassembled WGS sequence"/>
</dbReference>
<evidence type="ECO:0000256" key="4">
    <source>
        <dbReference type="ARBA" id="ARBA00022556"/>
    </source>
</evidence>
<sequence length="233" mass="25598">MPRTAAAWQAHLAHTRADALIILGDLFEAWVGDDAGTQAFEASMLASLASYARRGRLGLMRGNRDFLLSRSLAAGLGGVLLDDPCQLLAQGHRWLLSHGDAWCLADQAYQAVRPQLRSLAWQRDFLSKPLTQRLAMAAAMRHASEAHHRAAARAEDPLAYADVDADTACRALREADAQVLVHGHTHRPGHTRWPAGLSREVLSDWDLDTTDRPRAEVLVLENGLLRREVPQAG</sequence>
<dbReference type="GO" id="GO:0009245">
    <property type="term" value="P:lipid A biosynthetic process"/>
    <property type="evidence" value="ECO:0007669"/>
    <property type="project" value="UniProtKB-UniRule"/>
</dbReference>
<feature type="binding site" evidence="10">
    <location>
        <position position="144"/>
    </location>
    <ligand>
        <name>substrate</name>
    </ligand>
</feature>
<dbReference type="UniPathway" id="UPA00359">
    <property type="reaction ID" value="UER00480"/>
</dbReference>
<feature type="binding site" evidence="10">
    <location>
        <begin position="63"/>
        <end position="64"/>
    </location>
    <ligand>
        <name>substrate</name>
    </ligand>
</feature>
<feature type="binding site" evidence="10">
    <location>
        <position position="186"/>
    </location>
    <ligand>
        <name>Mn(2+)</name>
        <dbReference type="ChEBI" id="CHEBI:29035"/>
        <label>1</label>
    </ligand>
</feature>
<keyword evidence="9 10" id="KW-0464">Manganese</keyword>
<dbReference type="CDD" id="cd07398">
    <property type="entry name" value="MPP_YbbF-LpxH"/>
    <property type="match status" value="1"/>
</dbReference>
<keyword evidence="5 10" id="KW-0479">Metal-binding</keyword>
<keyword evidence="8 10" id="KW-0472">Membrane</keyword>
<dbReference type="InterPro" id="IPR004843">
    <property type="entry name" value="Calcineurin-like_PHP"/>
</dbReference>
<dbReference type="InterPro" id="IPR010138">
    <property type="entry name" value="UDP-diacylglucosamine_Hdrlase"/>
</dbReference>
<evidence type="ECO:0000256" key="5">
    <source>
        <dbReference type="ARBA" id="ARBA00022723"/>
    </source>
</evidence>
<dbReference type="EMBL" id="JAAGOH010000004">
    <property type="protein sequence ID" value="NDY90640.1"/>
    <property type="molecule type" value="Genomic_DNA"/>
</dbReference>
<feature type="binding site" evidence="10">
    <location>
        <position position="184"/>
    </location>
    <ligand>
        <name>substrate</name>
    </ligand>
</feature>
<feature type="binding site" evidence="10">
    <location>
        <position position="63"/>
    </location>
    <ligand>
        <name>Mn(2+)</name>
        <dbReference type="ChEBI" id="CHEBI:29035"/>
        <label>2</label>
    </ligand>
</feature>